<feature type="compositionally biased region" description="Low complexity" evidence="1">
    <location>
        <begin position="39"/>
        <end position="52"/>
    </location>
</feature>
<accession>A0A8R7THF4</accession>
<dbReference type="AlphaFoldDB" id="A0A8R7THF4"/>
<sequence>MRRRLMSVGHPRHMRRRLTLLRHRSHHRTDECAGSTSHPLLSSSLSLPSGRLGRADVSSFTNIDDELR</sequence>
<reference evidence="2" key="3">
    <citation type="submission" date="2022-06" db="UniProtKB">
        <authorList>
            <consortium name="EnsemblPlants"/>
        </authorList>
    </citation>
    <scope>IDENTIFICATION</scope>
</reference>
<feature type="region of interest" description="Disordered" evidence="1">
    <location>
        <begin position="25"/>
        <end position="68"/>
    </location>
</feature>
<protein>
    <submittedName>
        <fullName evidence="2">Uncharacterized protein</fullName>
    </submittedName>
</protein>
<reference evidence="2" key="2">
    <citation type="submission" date="2018-03" db="EMBL/GenBank/DDBJ databases">
        <title>The Triticum urartu genome reveals the dynamic nature of wheat genome evolution.</title>
        <authorList>
            <person name="Ling H."/>
            <person name="Ma B."/>
            <person name="Shi X."/>
            <person name="Liu H."/>
            <person name="Dong L."/>
            <person name="Sun H."/>
            <person name="Cao Y."/>
            <person name="Gao Q."/>
            <person name="Zheng S."/>
            <person name="Li Y."/>
            <person name="Yu Y."/>
            <person name="Du H."/>
            <person name="Qi M."/>
            <person name="Li Y."/>
            <person name="Yu H."/>
            <person name="Cui Y."/>
            <person name="Wang N."/>
            <person name="Chen C."/>
            <person name="Wu H."/>
            <person name="Zhao Y."/>
            <person name="Zhang J."/>
            <person name="Li Y."/>
            <person name="Zhou W."/>
            <person name="Zhang B."/>
            <person name="Hu W."/>
            <person name="Eijk M."/>
            <person name="Tang J."/>
            <person name="Witsenboer H."/>
            <person name="Zhao S."/>
            <person name="Li Z."/>
            <person name="Zhang A."/>
            <person name="Wang D."/>
            <person name="Liang C."/>
        </authorList>
    </citation>
    <scope>NUCLEOTIDE SEQUENCE [LARGE SCALE GENOMIC DNA]</scope>
    <source>
        <strain evidence="2">cv. G1812</strain>
    </source>
</reference>
<dbReference type="Proteomes" id="UP000015106">
    <property type="component" value="Chromosome 2"/>
</dbReference>
<keyword evidence="3" id="KW-1185">Reference proteome</keyword>
<name>A0A8R7THF4_TRIUA</name>
<organism evidence="2 3">
    <name type="scientific">Triticum urartu</name>
    <name type="common">Red wild einkorn</name>
    <name type="synonym">Crithodium urartu</name>
    <dbReference type="NCBI Taxonomy" id="4572"/>
    <lineage>
        <taxon>Eukaryota</taxon>
        <taxon>Viridiplantae</taxon>
        <taxon>Streptophyta</taxon>
        <taxon>Embryophyta</taxon>
        <taxon>Tracheophyta</taxon>
        <taxon>Spermatophyta</taxon>
        <taxon>Magnoliopsida</taxon>
        <taxon>Liliopsida</taxon>
        <taxon>Poales</taxon>
        <taxon>Poaceae</taxon>
        <taxon>BOP clade</taxon>
        <taxon>Pooideae</taxon>
        <taxon>Triticodae</taxon>
        <taxon>Triticeae</taxon>
        <taxon>Triticinae</taxon>
        <taxon>Triticum</taxon>
    </lineage>
</organism>
<dbReference type="EnsemblPlants" id="TuG1812G0200002942.01.T01">
    <property type="protein sequence ID" value="TuG1812G0200002942.01.T01.cds472941"/>
    <property type="gene ID" value="TuG1812G0200002942.01"/>
</dbReference>
<dbReference type="Gramene" id="TuG1812G0200002942.01.T01">
    <property type="protein sequence ID" value="TuG1812G0200002942.01.T01.cds472941"/>
    <property type="gene ID" value="TuG1812G0200002942.01"/>
</dbReference>
<evidence type="ECO:0000256" key="1">
    <source>
        <dbReference type="SAM" id="MobiDB-lite"/>
    </source>
</evidence>
<evidence type="ECO:0000313" key="2">
    <source>
        <dbReference type="EnsemblPlants" id="TuG1812G0200002942.01.T01.cds472941"/>
    </source>
</evidence>
<evidence type="ECO:0000313" key="3">
    <source>
        <dbReference type="Proteomes" id="UP000015106"/>
    </source>
</evidence>
<reference evidence="3" key="1">
    <citation type="journal article" date="2013" name="Nature">
        <title>Draft genome of the wheat A-genome progenitor Triticum urartu.</title>
        <authorList>
            <person name="Ling H.Q."/>
            <person name="Zhao S."/>
            <person name="Liu D."/>
            <person name="Wang J."/>
            <person name="Sun H."/>
            <person name="Zhang C."/>
            <person name="Fan H."/>
            <person name="Li D."/>
            <person name="Dong L."/>
            <person name="Tao Y."/>
            <person name="Gao C."/>
            <person name="Wu H."/>
            <person name="Li Y."/>
            <person name="Cui Y."/>
            <person name="Guo X."/>
            <person name="Zheng S."/>
            <person name="Wang B."/>
            <person name="Yu K."/>
            <person name="Liang Q."/>
            <person name="Yang W."/>
            <person name="Lou X."/>
            <person name="Chen J."/>
            <person name="Feng M."/>
            <person name="Jian J."/>
            <person name="Zhang X."/>
            <person name="Luo G."/>
            <person name="Jiang Y."/>
            <person name="Liu J."/>
            <person name="Wang Z."/>
            <person name="Sha Y."/>
            <person name="Zhang B."/>
            <person name="Wu H."/>
            <person name="Tang D."/>
            <person name="Shen Q."/>
            <person name="Xue P."/>
            <person name="Zou S."/>
            <person name="Wang X."/>
            <person name="Liu X."/>
            <person name="Wang F."/>
            <person name="Yang Y."/>
            <person name="An X."/>
            <person name="Dong Z."/>
            <person name="Zhang K."/>
            <person name="Zhang X."/>
            <person name="Luo M.C."/>
            <person name="Dvorak J."/>
            <person name="Tong Y."/>
            <person name="Wang J."/>
            <person name="Yang H."/>
            <person name="Li Z."/>
            <person name="Wang D."/>
            <person name="Zhang A."/>
            <person name="Wang J."/>
        </authorList>
    </citation>
    <scope>NUCLEOTIDE SEQUENCE</scope>
    <source>
        <strain evidence="3">cv. G1812</strain>
    </source>
</reference>
<proteinExistence type="predicted"/>